<dbReference type="InterPro" id="IPR027417">
    <property type="entry name" value="P-loop_NTPase"/>
</dbReference>
<dbReference type="InterPro" id="IPR003593">
    <property type="entry name" value="AAA+_ATPase"/>
</dbReference>
<dbReference type="SUPFAM" id="SSF90123">
    <property type="entry name" value="ABC transporter transmembrane region"/>
    <property type="match status" value="1"/>
</dbReference>
<keyword evidence="4" id="KW-0067">ATP-binding</keyword>
<protein>
    <submittedName>
        <fullName evidence="11">Thiol reductant ABC exporter subunit CydC</fullName>
    </submittedName>
</protein>
<feature type="transmembrane region" description="Helical" evidence="8">
    <location>
        <begin position="23"/>
        <end position="49"/>
    </location>
</feature>
<evidence type="ECO:0000256" key="3">
    <source>
        <dbReference type="ARBA" id="ARBA00022741"/>
    </source>
</evidence>
<dbReference type="InterPro" id="IPR014223">
    <property type="entry name" value="ABC_CydC/D"/>
</dbReference>
<comment type="subcellular location">
    <subcellularLocation>
        <location evidence="1">Cell membrane</location>
        <topology evidence="1">Multi-pass membrane protein</topology>
    </subcellularLocation>
</comment>
<dbReference type="SMART" id="SM00382">
    <property type="entry name" value="AAA"/>
    <property type="match status" value="1"/>
</dbReference>
<proteinExistence type="predicted"/>
<keyword evidence="2 8" id="KW-0812">Transmembrane</keyword>
<evidence type="ECO:0000256" key="7">
    <source>
        <dbReference type="SAM" id="MobiDB-lite"/>
    </source>
</evidence>
<evidence type="ECO:0000256" key="2">
    <source>
        <dbReference type="ARBA" id="ARBA00022692"/>
    </source>
</evidence>
<keyword evidence="5 8" id="KW-1133">Transmembrane helix</keyword>
<evidence type="ECO:0000256" key="4">
    <source>
        <dbReference type="ARBA" id="ARBA00022840"/>
    </source>
</evidence>
<keyword evidence="3" id="KW-0547">Nucleotide-binding</keyword>
<organism evidence="11 12">
    <name type="scientific">Dactylosporangium fulvum</name>
    <dbReference type="NCBI Taxonomy" id="53359"/>
    <lineage>
        <taxon>Bacteria</taxon>
        <taxon>Bacillati</taxon>
        <taxon>Actinomycetota</taxon>
        <taxon>Actinomycetes</taxon>
        <taxon>Micromonosporales</taxon>
        <taxon>Micromonosporaceae</taxon>
        <taxon>Dactylosporangium</taxon>
    </lineage>
</organism>
<keyword evidence="6 8" id="KW-0472">Membrane</keyword>
<dbReference type="InterPro" id="IPR039421">
    <property type="entry name" value="Type_1_exporter"/>
</dbReference>
<evidence type="ECO:0000256" key="8">
    <source>
        <dbReference type="SAM" id="Phobius"/>
    </source>
</evidence>
<dbReference type="EMBL" id="CP073720">
    <property type="protein sequence ID" value="UWP84358.1"/>
    <property type="molecule type" value="Genomic_DNA"/>
</dbReference>
<dbReference type="PROSITE" id="PS50893">
    <property type="entry name" value="ABC_TRANSPORTER_2"/>
    <property type="match status" value="1"/>
</dbReference>
<dbReference type="PROSITE" id="PS50929">
    <property type="entry name" value="ABC_TM1F"/>
    <property type="match status" value="1"/>
</dbReference>
<dbReference type="InterPro" id="IPR017871">
    <property type="entry name" value="ABC_transporter-like_CS"/>
</dbReference>
<evidence type="ECO:0000313" key="11">
    <source>
        <dbReference type="EMBL" id="UWP84358.1"/>
    </source>
</evidence>
<feature type="transmembrane region" description="Helical" evidence="8">
    <location>
        <begin position="308"/>
        <end position="331"/>
    </location>
</feature>
<gene>
    <name evidence="11" type="primary">cydC</name>
    <name evidence="11" type="ORF">Dfulv_09025</name>
</gene>
<evidence type="ECO:0000256" key="1">
    <source>
        <dbReference type="ARBA" id="ARBA00004651"/>
    </source>
</evidence>
<dbReference type="PROSITE" id="PS00211">
    <property type="entry name" value="ABC_TRANSPORTER_1"/>
    <property type="match status" value="1"/>
</dbReference>
<feature type="compositionally biased region" description="Low complexity" evidence="7">
    <location>
        <begin position="111"/>
        <end position="123"/>
    </location>
</feature>
<feature type="transmembrane region" description="Helical" evidence="8">
    <location>
        <begin position="278"/>
        <end position="302"/>
    </location>
</feature>
<dbReference type="Proteomes" id="UP001059617">
    <property type="component" value="Chromosome"/>
</dbReference>
<dbReference type="Gene3D" id="3.40.50.300">
    <property type="entry name" value="P-loop containing nucleotide triphosphate hydrolases"/>
    <property type="match status" value="1"/>
</dbReference>
<evidence type="ECO:0000259" key="9">
    <source>
        <dbReference type="PROSITE" id="PS50893"/>
    </source>
</evidence>
<dbReference type="InterPro" id="IPR003439">
    <property type="entry name" value="ABC_transporter-like_ATP-bd"/>
</dbReference>
<feature type="domain" description="ABC transporter" evidence="9">
    <location>
        <begin position="384"/>
        <end position="590"/>
    </location>
</feature>
<keyword evidence="12" id="KW-1185">Reference proteome</keyword>
<evidence type="ECO:0000256" key="5">
    <source>
        <dbReference type="ARBA" id="ARBA00022989"/>
    </source>
</evidence>
<feature type="transmembrane region" description="Helical" evidence="8">
    <location>
        <begin position="171"/>
        <end position="193"/>
    </location>
</feature>
<accession>A0ABY5W6N4</accession>
<feature type="transmembrane region" description="Helical" evidence="8">
    <location>
        <begin position="55"/>
        <end position="73"/>
    </location>
</feature>
<dbReference type="RefSeq" id="WP_259862186.1">
    <property type="nucleotide sequence ID" value="NZ_CP073720.1"/>
</dbReference>
<reference evidence="11" key="1">
    <citation type="submission" date="2021-04" db="EMBL/GenBank/DDBJ databases">
        <authorList>
            <person name="Hartkoorn R.C."/>
            <person name="Beaudoing E."/>
            <person name="Hot D."/>
        </authorList>
    </citation>
    <scope>NUCLEOTIDE SEQUENCE</scope>
    <source>
        <strain evidence="11">NRRL B-16292</strain>
    </source>
</reference>
<dbReference type="PANTHER" id="PTHR24221">
    <property type="entry name" value="ATP-BINDING CASSETTE SUB-FAMILY B"/>
    <property type="match status" value="1"/>
</dbReference>
<feature type="region of interest" description="Disordered" evidence="7">
    <location>
        <begin position="111"/>
        <end position="130"/>
    </location>
</feature>
<evidence type="ECO:0000259" key="10">
    <source>
        <dbReference type="PROSITE" id="PS50929"/>
    </source>
</evidence>
<feature type="transmembrane region" description="Helical" evidence="8">
    <location>
        <begin position="199"/>
        <end position="218"/>
    </location>
</feature>
<reference evidence="11" key="2">
    <citation type="submission" date="2022-09" db="EMBL/GenBank/DDBJ databases">
        <title>Biosynthetic gene clusters of Dactylosporangioum fulvum.</title>
        <authorList>
            <person name="Caradec T."/>
        </authorList>
    </citation>
    <scope>NUCLEOTIDE SEQUENCE</scope>
    <source>
        <strain evidence="11">NRRL B-16292</strain>
    </source>
</reference>
<dbReference type="Pfam" id="PF00005">
    <property type="entry name" value="ABC_tran"/>
    <property type="match status" value="1"/>
</dbReference>
<dbReference type="InterPro" id="IPR011527">
    <property type="entry name" value="ABC1_TM_dom"/>
</dbReference>
<name>A0ABY5W6N4_9ACTN</name>
<dbReference type="NCBIfam" id="TIGR02868">
    <property type="entry name" value="CydC"/>
    <property type="match status" value="1"/>
</dbReference>
<dbReference type="PANTHER" id="PTHR24221:SF654">
    <property type="entry name" value="ATP-BINDING CASSETTE SUB-FAMILY B MEMBER 6"/>
    <property type="match status" value="1"/>
</dbReference>
<dbReference type="SUPFAM" id="SSF52540">
    <property type="entry name" value="P-loop containing nucleoside triphosphate hydrolases"/>
    <property type="match status" value="1"/>
</dbReference>
<evidence type="ECO:0000256" key="6">
    <source>
        <dbReference type="ARBA" id="ARBA00023136"/>
    </source>
</evidence>
<feature type="domain" description="ABC transmembrane type-1" evidence="10">
    <location>
        <begin position="24"/>
        <end position="302"/>
    </location>
</feature>
<sequence>MTTDASVNTSVSRLVGAGAVVRLVFAGLLGVATELAGIGLIGTATWMIVRAAEQPPLAALAVAIAAVRAFALFKGGLRYAERLAGHDAVLRVLADLRTRVFAALAEPASGVSTAAPTAGSTAGRSLNAGDKSDISGHSGGQLGRADLGGAAGSGGDVLSRVVSDVDAVQDVILRGVLPACVAALVGIGAVAGIGAVEPLAGAVLAAGLLVAGVLLPWLGHVLSRRGSAAIAAARGDVTASAVDVVHGVAELAAYGALPRALDRAAGQGRRLARLEARAASVGAVVGGIAALVPALLAVGIALAVDGSAAPVLALIALAVGEVVVPLASAAVRQSELRAALARVRALLAAGSASRVDHAVVVPDKPGQTGRVAAPQVHDQHEWGVRLAGVTVRYPGSFAAALERVDLDIPAGRRVAVVGSSGAGKSTLLDVIAGRVEVEQGAVEGFPDGVERWRVAGGVFADAHVFHATVRENVALWRDGFDDDAVRRALTDAGLPEYGDRLDELVGEDGAKLSGGQRQRLLLARALLDAPPVLLLDEPTEGLDPAAADAVLATALRAAGDRTVVVVTHRQADLARFDDVVRVEAGRLGRG</sequence>
<evidence type="ECO:0000313" key="12">
    <source>
        <dbReference type="Proteomes" id="UP001059617"/>
    </source>
</evidence>
<dbReference type="Gene3D" id="1.20.1560.10">
    <property type="entry name" value="ABC transporter type 1, transmembrane domain"/>
    <property type="match status" value="1"/>
</dbReference>
<dbReference type="InterPro" id="IPR036640">
    <property type="entry name" value="ABC1_TM_sf"/>
</dbReference>